<proteinExistence type="predicted"/>
<keyword evidence="3" id="KW-1185">Reference proteome</keyword>
<dbReference type="AlphaFoldDB" id="A0A844CUC5"/>
<evidence type="ECO:0000259" key="1">
    <source>
        <dbReference type="Pfam" id="PF01593"/>
    </source>
</evidence>
<dbReference type="PANTHER" id="PTHR42923:SF17">
    <property type="entry name" value="AMINE OXIDASE DOMAIN-CONTAINING PROTEIN"/>
    <property type="match status" value="1"/>
</dbReference>
<protein>
    <submittedName>
        <fullName evidence="2">FAD-dependent oxidoreductase</fullName>
    </submittedName>
</protein>
<dbReference type="PROSITE" id="PS51257">
    <property type="entry name" value="PROKAR_LIPOPROTEIN"/>
    <property type="match status" value="1"/>
</dbReference>
<dbReference type="Pfam" id="PF01593">
    <property type="entry name" value="Amino_oxidase"/>
    <property type="match status" value="1"/>
</dbReference>
<evidence type="ECO:0000313" key="3">
    <source>
        <dbReference type="Proteomes" id="UP000439986"/>
    </source>
</evidence>
<sequence>MKIAVVGSGISGLSCAYRLIRAGNDVHLYEAGSHFGGHSHTVDVTMDGVTHGVDTGFLVFNHRTYPLLTALFDELGVSTAPSEMGFSVKVPAGGRMLEWAGGDLDQVFCQRGNLLRPAFLRMLRDILRFNRAATALVHHGAPQISLGSYLDAQGYSTQFRQWYLLPMAACIWSCPAQQMLAFPLASFVQFCHNHGLLQVNQRPQWHTVRGGSREYVRRLLAAMPRQYLNTPVQSVARDALGLTLVSAQGGARYDQVVLACHSDQSLALLRDATDDERSVLSAVRYQPNRALLHTDTSCLPAQRKAWSAWNYQGSGGADPRVCVHYLINKLQPLPFEQPLIVSLNPIDAPRAECVLQEFSYAHPVFDEAAVAAQRRLHTLQGRGGIWFAGAWTGYGFHEDGLKSGLAVAAAIISRAAQVARAA</sequence>
<evidence type="ECO:0000313" key="2">
    <source>
        <dbReference type="EMBL" id="MRW83498.1"/>
    </source>
</evidence>
<name>A0A844CUC5_9BURK</name>
<gene>
    <name evidence="2" type="ORF">GJ698_05260</name>
</gene>
<comment type="caution">
    <text evidence="2">The sequence shown here is derived from an EMBL/GenBank/DDBJ whole genome shotgun (WGS) entry which is preliminary data.</text>
</comment>
<organism evidence="2 3">
    <name type="scientific">Duganella aquatilis</name>
    <dbReference type="NCBI Taxonomy" id="2666082"/>
    <lineage>
        <taxon>Bacteria</taxon>
        <taxon>Pseudomonadati</taxon>
        <taxon>Pseudomonadota</taxon>
        <taxon>Betaproteobacteria</taxon>
        <taxon>Burkholderiales</taxon>
        <taxon>Oxalobacteraceae</taxon>
        <taxon>Telluria group</taxon>
        <taxon>Duganella</taxon>
    </lineage>
</organism>
<dbReference type="GO" id="GO:0016491">
    <property type="term" value="F:oxidoreductase activity"/>
    <property type="evidence" value="ECO:0007669"/>
    <property type="project" value="InterPro"/>
</dbReference>
<dbReference type="InterPro" id="IPR036188">
    <property type="entry name" value="FAD/NAD-bd_sf"/>
</dbReference>
<dbReference type="PANTHER" id="PTHR42923">
    <property type="entry name" value="PROTOPORPHYRINOGEN OXIDASE"/>
    <property type="match status" value="1"/>
</dbReference>
<dbReference type="SUPFAM" id="SSF51905">
    <property type="entry name" value="FAD/NAD(P)-binding domain"/>
    <property type="match status" value="1"/>
</dbReference>
<dbReference type="EMBL" id="WKJL01000002">
    <property type="protein sequence ID" value="MRW83498.1"/>
    <property type="molecule type" value="Genomic_DNA"/>
</dbReference>
<dbReference type="Proteomes" id="UP000439986">
    <property type="component" value="Unassembled WGS sequence"/>
</dbReference>
<dbReference type="RefSeq" id="WP_154356555.1">
    <property type="nucleotide sequence ID" value="NZ_WKJL01000002.1"/>
</dbReference>
<accession>A0A844CUC5</accession>
<feature type="domain" description="Amine oxidase" evidence="1">
    <location>
        <begin position="10"/>
        <end position="266"/>
    </location>
</feature>
<reference evidence="2 3" key="1">
    <citation type="submission" date="2019-11" db="EMBL/GenBank/DDBJ databases">
        <title>Novel species isolated from a subtropical stream in China.</title>
        <authorList>
            <person name="Lu H."/>
        </authorList>
    </citation>
    <scope>NUCLEOTIDE SEQUENCE [LARGE SCALE GENOMIC DNA]</scope>
    <source>
        <strain evidence="2 3">FT26W</strain>
    </source>
</reference>
<dbReference type="InterPro" id="IPR050464">
    <property type="entry name" value="Zeta_carotene_desat/Oxidored"/>
</dbReference>
<dbReference type="InterPro" id="IPR002937">
    <property type="entry name" value="Amino_oxidase"/>
</dbReference>
<dbReference type="Gene3D" id="3.50.50.60">
    <property type="entry name" value="FAD/NAD(P)-binding domain"/>
    <property type="match status" value="1"/>
</dbReference>